<dbReference type="EMBL" id="JAAVJD010000030">
    <property type="protein sequence ID" value="NJQ05244.1"/>
    <property type="molecule type" value="Genomic_DNA"/>
</dbReference>
<proteinExistence type="predicted"/>
<keyword evidence="3" id="KW-1185">Reference proteome</keyword>
<accession>A0A7X6CZ58</accession>
<protein>
    <submittedName>
        <fullName evidence="2">Uncharacterized protein</fullName>
    </submittedName>
</protein>
<evidence type="ECO:0000313" key="2">
    <source>
        <dbReference type="EMBL" id="NJQ05244.1"/>
    </source>
</evidence>
<dbReference type="Proteomes" id="UP000578686">
    <property type="component" value="Unassembled WGS sequence"/>
</dbReference>
<evidence type="ECO:0000256" key="1">
    <source>
        <dbReference type="SAM" id="MobiDB-lite"/>
    </source>
</evidence>
<organism evidence="2 3">
    <name type="scientific">Streptomyces lonarensis</name>
    <dbReference type="NCBI Taxonomy" id="700599"/>
    <lineage>
        <taxon>Bacteria</taxon>
        <taxon>Bacillati</taxon>
        <taxon>Actinomycetota</taxon>
        <taxon>Actinomycetes</taxon>
        <taxon>Kitasatosporales</taxon>
        <taxon>Streptomycetaceae</taxon>
        <taxon>Streptomyces</taxon>
    </lineage>
</organism>
<name>A0A7X6CZ58_9ACTN</name>
<feature type="compositionally biased region" description="Basic and acidic residues" evidence="1">
    <location>
        <begin position="75"/>
        <end position="84"/>
    </location>
</feature>
<dbReference type="AlphaFoldDB" id="A0A7X6CZ58"/>
<feature type="region of interest" description="Disordered" evidence="1">
    <location>
        <begin position="38"/>
        <end position="132"/>
    </location>
</feature>
<comment type="caution">
    <text evidence="2">The sequence shown here is derived from an EMBL/GenBank/DDBJ whole genome shotgun (WGS) entry which is preliminary data.</text>
</comment>
<evidence type="ECO:0000313" key="3">
    <source>
        <dbReference type="Proteomes" id="UP000578686"/>
    </source>
</evidence>
<sequence length="132" mass="13682">MPMAFHVQPVETKDGRTVYRVSLDQHGVAAVDRLVTEPPARPALPDGFGFGAERGGLRAVHGTGERSGHGAQESHSPRGAESKKPAAHHHGAGAPRRTGTPVRLGPAASRAGTGTGHAPRSTARLRLVTDPA</sequence>
<gene>
    <name evidence="2" type="ORF">HCN56_06555</name>
</gene>
<reference evidence="2 3" key="1">
    <citation type="submission" date="2020-03" db="EMBL/GenBank/DDBJ databases">
        <title>Draft genome of Streptomyces sp. ventii, isolated from the Axial Seamount in the Pacific Ocean, and resequencing of the two type strains Streptomyces lonarensis strain NCL 716 and Streptomyces bohaiensis strain 11A07.</title>
        <authorList>
            <person name="Loughran R.M."/>
            <person name="Pfannmuller K.M."/>
            <person name="Wasson B.J."/>
            <person name="Deadmond M.C."/>
            <person name="Paddock B.E."/>
            <person name="Koyack M.J."/>
            <person name="Gallegos D.A."/>
            <person name="Mitchell E.A."/>
            <person name="Ushijima B."/>
            <person name="Saw J.H."/>
            <person name="Mcphail K.L."/>
            <person name="Videau P."/>
        </authorList>
    </citation>
    <scope>NUCLEOTIDE SEQUENCE [LARGE SCALE GENOMIC DNA]</scope>
    <source>
        <strain evidence="2 3">NCL716</strain>
    </source>
</reference>
<dbReference type="RefSeq" id="WP_167968533.1">
    <property type="nucleotide sequence ID" value="NZ_BHZG01000487.1"/>
</dbReference>